<dbReference type="AlphaFoldDB" id="A0A182J9U5"/>
<comment type="similarity">
    <text evidence="2 15">Belongs to the sodium:neurotransmitter symporter (SNF) (TC 2.A.22) family.</text>
</comment>
<dbReference type="PANTHER" id="PTHR11616">
    <property type="entry name" value="SODIUM/CHLORIDE DEPENDENT TRANSPORTER"/>
    <property type="match status" value="1"/>
</dbReference>
<name>A0A182J9U5_ANOAO</name>
<evidence type="ECO:0000313" key="16">
    <source>
        <dbReference type="EnsemblMetazoa" id="AATE014080-PA.1"/>
    </source>
</evidence>
<protein>
    <recommendedName>
        <fullName evidence="15">Transporter</fullName>
    </recommendedName>
</protein>
<dbReference type="PRINTS" id="PR00176">
    <property type="entry name" value="NANEUSMPORT"/>
</dbReference>
<dbReference type="PANTHER" id="PTHR11616:SF321">
    <property type="entry name" value="SODIUM-DEPENDENT NUTRIENT AMINO ACID TRANSPORTER 1-RELATED"/>
    <property type="match status" value="1"/>
</dbReference>
<dbReference type="GO" id="GO:0046872">
    <property type="term" value="F:metal ion binding"/>
    <property type="evidence" value="ECO:0007669"/>
    <property type="project" value="UniProtKB-KW"/>
</dbReference>
<evidence type="ECO:0000256" key="3">
    <source>
        <dbReference type="ARBA" id="ARBA00022448"/>
    </source>
</evidence>
<feature type="binding site" evidence="14">
    <location>
        <position position="393"/>
    </location>
    <ligand>
        <name>Na(+)</name>
        <dbReference type="ChEBI" id="CHEBI:29101"/>
        <label>1</label>
    </ligand>
</feature>
<proteinExistence type="inferred from homology"/>
<evidence type="ECO:0000256" key="15">
    <source>
        <dbReference type="RuleBase" id="RU003732"/>
    </source>
</evidence>
<dbReference type="GO" id="GO:0015179">
    <property type="term" value="F:L-amino acid transmembrane transporter activity"/>
    <property type="evidence" value="ECO:0007669"/>
    <property type="project" value="TreeGrafter"/>
</dbReference>
<evidence type="ECO:0000256" key="10">
    <source>
        <dbReference type="ARBA" id="ARBA00023136"/>
    </source>
</evidence>
<dbReference type="GO" id="GO:0005886">
    <property type="term" value="C:plasma membrane"/>
    <property type="evidence" value="ECO:0007669"/>
    <property type="project" value="TreeGrafter"/>
</dbReference>
<dbReference type="GO" id="GO:0005283">
    <property type="term" value="F:amino acid:sodium symporter activity"/>
    <property type="evidence" value="ECO:0007669"/>
    <property type="project" value="TreeGrafter"/>
</dbReference>
<evidence type="ECO:0000256" key="8">
    <source>
        <dbReference type="ARBA" id="ARBA00023053"/>
    </source>
</evidence>
<keyword evidence="9" id="KW-0406">Ion transport</keyword>
<keyword evidence="10" id="KW-0472">Membrane</keyword>
<evidence type="ECO:0000256" key="1">
    <source>
        <dbReference type="ARBA" id="ARBA00004141"/>
    </source>
</evidence>
<keyword evidence="5 15" id="KW-0769">Symport</keyword>
<evidence type="ECO:0000256" key="13">
    <source>
        <dbReference type="ARBA" id="ARBA00037785"/>
    </source>
</evidence>
<dbReference type="NCBIfam" id="NF037979">
    <property type="entry name" value="Na_transp"/>
    <property type="match status" value="1"/>
</dbReference>
<comment type="function">
    <text evidence="13">Unusual broad substrate spectrum amino acid:sodium cotransporter that promotes absorption of the D isomers of essential amino acids. Neutral amino acids are the preferred substrates, especially methionine and phenylalanine.</text>
</comment>
<organism evidence="16">
    <name type="scientific">Anopheles atroparvus</name>
    <name type="common">European mosquito</name>
    <dbReference type="NCBI Taxonomy" id="41427"/>
    <lineage>
        <taxon>Eukaryota</taxon>
        <taxon>Metazoa</taxon>
        <taxon>Ecdysozoa</taxon>
        <taxon>Arthropoda</taxon>
        <taxon>Hexapoda</taxon>
        <taxon>Insecta</taxon>
        <taxon>Pterygota</taxon>
        <taxon>Neoptera</taxon>
        <taxon>Endopterygota</taxon>
        <taxon>Diptera</taxon>
        <taxon>Nematocera</taxon>
        <taxon>Culicoidea</taxon>
        <taxon>Culicidae</taxon>
        <taxon>Anophelinae</taxon>
        <taxon>Anopheles</taxon>
    </lineage>
</organism>
<keyword evidence="3 15" id="KW-0813">Transport</keyword>
<evidence type="ECO:0000256" key="6">
    <source>
        <dbReference type="ARBA" id="ARBA00022970"/>
    </source>
</evidence>
<dbReference type="InterPro" id="IPR037272">
    <property type="entry name" value="SNS_sf"/>
</dbReference>
<reference evidence="16" key="1">
    <citation type="submission" date="2022-08" db="UniProtKB">
        <authorList>
            <consortium name="EnsemblMetazoa"/>
        </authorList>
    </citation>
    <scope>IDENTIFICATION</scope>
    <source>
        <strain evidence="16">EBRO</strain>
    </source>
</reference>
<dbReference type="STRING" id="41427.A0A182J9U5"/>
<comment type="subcellular location">
    <subcellularLocation>
        <location evidence="1">Membrane</location>
        <topology evidence="1">Multi-pass membrane protein</topology>
    </subcellularLocation>
</comment>
<dbReference type="GO" id="GO:0089718">
    <property type="term" value="P:amino acid import across plasma membrane"/>
    <property type="evidence" value="ECO:0007669"/>
    <property type="project" value="TreeGrafter"/>
</dbReference>
<dbReference type="InterPro" id="IPR000175">
    <property type="entry name" value="Na/ntran_symport"/>
</dbReference>
<dbReference type="CDD" id="cd10324">
    <property type="entry name" value="SLC6sbd"/>
    <property type="match status" value="1"/>
</dbReference>
<dbReference type="PROSITE" id="PS00610">
    <property type="entry name" value="NA_NEUROTRAN_SYMP_1"/>
    <property type="match status" value="1"/>
</dbReference>
<evidence type="ECO:0000256" key="11">
    <source>
        <dbReference type="ARBA" id="ARBA00023180"/>
    </source>
</evidence>
<evidence type="ECO:0000256" key="9">
    <source>
        <dbReference type="ARBA" id="ARBA00023065"/>
    </source>
</evidence>
<keyword evidence="11" id="KW-0325">Glycoprotein</keyword>
<keyword evidence="7" id="KW-1133">Transmembrane helix</keyword>
<keyword evidence="4 15" id="KW-0812">Transmembrane</keyword>
<keyword evidence="14" id="KW-0479">Metal-binding</keyword>
<evidence type="ECO:0000256" key="7">
    <source>
        <dbReference type="ARBA" id="ARBA00022989"/>
    </source>
</evidence>
<keyword evidence="6" id="KW-0029">Amino-acid transport</keyword>
<dbReference type="PROSITE" id="PS00754">
    <property type="entry name" value="NA_NEUROTRAN_SYMP_2"/>
    <property type="match status" value="1"/>
</dbReference>
<dbReference type="PROSITE" id="PS50267">
    <property type="entry name" value="NA_NEUROTRAN_SYMP_3"/>
    <property type="match status" value="1"/>
</dbReference>
<feature type="binding site" evidence="14">
    <location>
        <position position="290"/>
    </location>
    <ligand>
        <name>Na(+)</name>
        <dbReference type="ChEBI" id="CHEBI:29101"/>
        <label>1</label>
    </ligand>
</feature>
<accession>A0A182J9U5</accession>
<dbReference type="Pfam" id="PF00209">
    <property type="entry name" value="SNF"/>
    <property type="match status" value="1"/>
</dbReference>
<evidence type="ECO:0000256" key="4">
    <source>
        <dbReference type="ARBA" id="ARBA00022692"/>
    </source>
</evidence>
<feature type="binding site" evidence="14">
    <location>
        <position position="51"/>
    </location>
    <ligand>
        <name>Na(+)</name>
        <dbReference type="ChEBI" id="CHEBI:29101"/>
        <label>1</label>
    </ligand>
</feature>
<evidence type="ECO:0000256" key="12">
    <source>
        <dbReference type="ARBA" id="ARBA00023201"/>
    </source>
</evidence>
<dbReference type="EnsemblMetazoa" id="AATE014080-RA">
    <property type="protein sequence ID" value="AATE014080-PA.1"/>
    <property type="gene ID" value="AATE014080"/>
</dbReference>
<keyword evidence="12" id="KW-0739">Sodium transport</keyword>
<dbReference type="SUPFAM" id="SSF161070">
    <property type="entry name" value="SNF-like"/>
    <property type="match status" value="1"/>
</dbReference>
<evidence type="ECO:0000256" key="14">
    <source>
        <dbReference type="PIRSR" id="PIRSR600175-1"/>
    </source>
</evidence>
<evidence type="ECO:0000256" key="5">
    <source>
        <dbReference type="ARBA" id="ARBA00022847"/>
    </source>
</evidence>
<feature type="binding site" evidence="14">
    <location>
        <position position="47"/>
    </location>
    <ligand>
        <name>Na(+)</name>
        <dbReference type="ChEBI" id="CHEBI:29101"/>
        <label>1</label>
    </ligand>
</feature>
<sequence>MDTPKTIAKGLTHINGISIAIASPSTPVREKWSSNIEFTLSCIAYSVGFGNIWKFPYTALDNGGGAFLIPYLVVLFVIGRPLYYLEMAMGQFSSRGCVKIYDMAPAMRGVGIGQSIAMVVAMSYYTPVLAITLRYLLLSFSTELPWSKCDQSWSRCIDSNFRGYASNVSSSNGSELADRRNVSAELFFTDKIMHRRPLAEGLGWPDMDLVLCLFVCWVILAVILIRGVRSSGKAAYFLAIFPYVIIFVLLAHALSLEGSLKGIQYFLTPKWETLFTAKVWMEAVAQCFFSLSICFGGIIAYSSFNNFSNNVYRDAIIISWLDTFTSIIVGCIVFGVLGNLAHVTHQDNIQALVREGAGLTFMAYPDAIAKFEFCPQLFSVLFFLMFFIVGIGSNLGGITSVITAIRDRCPTVATWKVVLSVGVTMCSVSVLYLTPGGLDLLDVLDTYGAKYVTLTLALCEIITFAWIYGVDRVCRDIQFMLKRETSRFWRICWGLLSPALVAFIMVVSFVDHAPLNVPLPYNVAGWLMYAFAILQLPLWAVYAINAQEEKGWRARLAAAFRPTKSWGPENDVIREQYSVQECKISERTGQRRRRLARRLQLKIFH</sequence>
<keyword evidence="8 14" id="KW-0915">Sodium</keyword>
<evidence type="ECO:0000256" key="2">
    <source>
        <dbReference type="ARBA" id="ARBA00006459"/>
    </source>
</evidence>
<dbReference type="VEuPathDB" id="VectorBase:AATE014080"/>